<keyword evidence="14" id="KW-1185">Reference proteome</keyword>
<feature type="compositionally biased region" description="Polar residues" evidence="12">
    <location>
        <begin position="740"/>
        <end position="749"/>
    </location>
</feature>
<feature type="binding site" evidence="9">
    <location>
        <position position="916"/>
    </location>
    <ligand>
        <name>Zn(2+)</name>
        <dbReference type="ChEBI" id="CHEBI:29105"/>
        <label>2</label>
    </ligand>
</feature>
<evidence type="ECO:0000256" key="4">
    <source>
        <dbReference type="ARBA" id="ARBA00011913"/>
    </source>
</evidence>
<dbReference type="GO" id="GO:0006520">
    <property type="term" value="P:amino acid metabolic process"/>
    <property type="evidence" value="ECO:0007669"/>
    <property type="project" value="InterPro"/>
</dbReference>
<evidence type="ECO:0000259" key="13">
    <source>
        <dbReference type="PROSITE" id="PS51670"/>
    </source>
</evidence>
<dbReference type="InterPro" id="IPR030045">
    <property type="entry name" value="CTNNAL1"/>
</dbReference>
<evidence type="ECO:0000256" key="2">
    <source>
        <dbReference type="ARBA" id="ARBA00006247"/>
    </source>
</evidence>
<comment type="similarity">
    <text evidence="2">Belongs to the peptidase M20A family.</text>
</comment>
<dbReference type="PROSITE" id="PS00758">
    <property type="entry name" value="ARGE_DAPE_CPG2_1"/>
    <property type="match status" value="1"/>
</dbReference>
<feature type="disulfide bond" evidence="10">
    <location>
        <begin position="1322"/>
        <end position="1356"/>
    </location>
</feature>
<feature type="active site" description="Proton acceptor" evidence="8">
    <location>
        <position position="915"/>
    </location>
</feature>
<dbReference type="PANTHER" id="PTHR46342">
    <property type="entry name" value="ALPHA-CATULIN"/>
    <property type="match status" value="1"/>
</dbReference>
<dbReference type="InterPro" id="IPR006077">
    <property type="entry name" value="Vinculin/catenin"/>
</dbReference>
<dbReference type="SUPFAM" id="SSF55031">
    <property type="entry name" value="Bacterial exopeptidase dimerisation domain"/>
    <property type="match status" value="1"/>
</dbReference>
<evidence type="ECO:0000256" key="5">
    <source>
        <dbReference type="ARBA" id="ARBA00022490"/>
    </source>
</evidence>
<dbReference type="GO" id="GO:0007155">
    <property type="term" value="P:cell adhesion"/>
    <property type="evidence" value="ECO:0007669"/>
    <property type="project" value="InterPro"/>
</dbReference>
<feature type="compositionally biased region" description="Basic and acidic residues" evidence="12">
    <location>
        <begin position="750"/>
        <end position="762"/>
    </location>
</feature>
<dbReference type="WBParaSite" id="TCONS_00010915.p1">
    <property type="protein sequence ID" value="TCONS_00010915.p1"/>
    <property type="gene ID" value="XLOC_004734"/>
</dbReference>
<dbReference type="Gene3D" id="3.40.630.10">
    <property type="entry name" value="Zn peptidases"/>
    <property type="match status" value="1"/>
</dbReference>
<dbReference type="Pfam" id="PF07687">
    <property type="entry name" value="M20_dimer"/>
    <property type="match status" value="1"/>
</dbReference>
<protein>
    <recommendedName>
        <fullName evidence="4">N-acyl-aliphatic-L-amino acid amidohydrolase</fullName>
        <ecNumber evidence="4">3.5.1.14</ecNumber>
    </recommendedName>
    <alternativeName>
        <fullName evidence="7">N-acyl-L-amino-acid amidohydrolase</fullName>
    </alternativeName>
</protein>
<keyword evidence="6" id="KW-0378">Hydrolase</keyword>
<dbReference type="InterPro" id="IPR001033">
    <property type="entry name" value="Alpha_catenin"/>
</dbReference>
<evidence type="ECO:0000313" key="14">
    <source>
        <dbReference type="Proteomes" id="UP000035681"/>
    </source>
</evidence>
<feature type="coiled-coil region" evidence="11">
    <location>
        <begin position="389"/>
        <end position="416"/>
    </location>
</feature>
<feature type="binding site" evidence="9">
    <location>
        <position position="880"/>
    </location>
    <ligand>
        <name>Zn(2+)</name>
        <dbReference type="ChEBI" id="CHEBI:29105"/>
        <label>2</label>
    </ligand>
</feature>
<dbReference type="GO" id="GO:0005737">
    <property type="term" value="C:cytoplasm"/>
    <property type="evidence" value="ECO:0007669"/>
    <property type="project" value="UniProtKB-SubCell"/>
</dbReference>
<dbReference type="PROSITE" id="PS00759">
    <property type="entry name" value="ARGE_DAPE_CPG2_2"/>
    <property type="match status" value="1"/>
</dbReference>
<dbReference type="InterPro" id="IPR011650">
    <property type="entry name" value="Peptidase_M20_dimer"/>
</dbReference>
<feature type="region of interest" description="Disordered" evidence="12">
    <location>
        <begin position="740"/>
        <end position="791"/>
    </location>
</feature>
<dbReference type="EC" id="3.5.1.14" evidence="4"/>
<dbReference type="InterPro" id="IPR036264">
    <property type="entry name" value="Bact_exopeptidase_dim_dom"/>
</dbReference>
<dbReference type="Pfam" id="PF01546">
    <property type="entry name" value="Peptidase_M20"/>
    <property type="match status" value="1"/>
</dbReference>
<dbReference type="AlphaFoldDB" id="A0AAF5DFV7"/>
<dbReference type="InterPro" id="IPR036723">
    <property type="entry name" value="Alpha-catenin/vinculin-like_sf"/>
</dbReference>
<comment type="cofactor">
    <cofactor evidence="9">
        <name>Zn(2+)</name>
        <dbReference type="ChEBI" id="CHEBI:29105"/>
    </cofactor>
    <text evidence="9">Binds 2 Zn(2+) ions per subunit.</text>
</comment>
<dbReference type="GO" id="GO:0046872">
    <property type="term" value="F:metal ion binding"/>
    <property type="evidence" value="ECO:0007669"/>
    <property type="project" value="UniProtKB-KW"/>
</dbReference>
<feature type="binding site" evidence="9">
    <location>
        <position position="880"/>
    </location>
    <ligand>
        <name>Zn(2+)</name>
        <dbReference type="ChEBI" id="CHEBI:29105"/>
        <label>1</label>
    </ligand>
</feature>
<keyword evidence="9" id="KW-0862">Zinc</keyword>
<feature type="binding site" evidence="9">
    <location>
        <position position="943"/>
    </location>
    <ligand>
        <name>Zn(2+)</name>
        <dbReference type="ChEBI" id="CHEBI:29105"/>
        <label>1</label>
    </ligand>
</feature>
<dbReference type="Pfam" id="PF01549">
    <property type="entry name" value="ShK"/>
    <property type="match status" value="2"/>
</dbReference>
<dbReference type="GO" id="GO:0045296">
    <property type="term" value="F:cadherin binding"/>
    <property type="evidence" value="ECO:0007669"/>
    <property type="project" value="InterPro"/>
</dbReference>
<dbReference type="Gene3D" id="3.30.70.360">
    <property type="match status" value="1"/>
</dbReference>
<keyword evidence="9" id="KW-0479">Metal-binding</keyword>
<keyword evidence="10" id="KW-1015">Disulfide bond</keyword>
<dbReference type="PANTHER" id="PTHR46342:SF1">
    <property type="entry name" value="ALPHA-CATULIN"/>
    <property type="match status" value="1"/>
</dbReference>
<evidence type="ECO:0000256" key="3">
    <source>
        <dbReference type="ARBA" id="ARBA00008376"/>
    </source>
</evidence>
<keyword evidence="11" id="KW-0175">Coiled coil</keyword>
<feature type="compositionally biased region" description="Low complexity" evidence="12">
    <location>
        <begin position="764"/>
        <end position="776"/>
    </location>
</feature>
<dbReference type="InterPro" id="IPR010159">
    <property type="entry name" value="N-acyl_aa_amidohydrolase"/>
</dbReference>
<evidence type="ECO:0000256" key="10">
    <source>
        <dbReference type="PROSITE-ProRule" id="PRU01005"/>
    </source>
</evidence>
<dbReference type="SUPFAM" id="SSF47220">
    <property type="entry name" value="alpha-catenin/vinculin-like"/>
    <property type="match status" value="3"/>
</dbReference>
<dbReference type="Pfam" id="PF01044">
    <property type="entry name" value="Vinculin"/>
    <property type="match status" value="2"/>
</dbReference>
<proteinExistence type="inferred from homology"/>
<evidence type="ECO:0000256" key="6">
    <source>
        <dbReference type="ARBA" id="ARBA00022801"/>
    </source>
</evidence>
<dbReference type="GO" id="GO:0007266">
    <property type="term" value="P:Rho protein signal transduction"/>
    <property type="evidence" value="ECO:0007669"/>
    <property type="project" value="InterPro"/>
</dbReference>
<dbReference type="InterPro" id="IPR001261">
    <property type="entry name" value="ArgE/DapE_CS"/>
</dbReference>
<comment type="caution">
    <text evidence="10">Lacks conserved residue(s) required for the propagation of feature annotation.</text>
</comment>
<dbReference type="InterPro" id="IPR003582">
    <property type="entry name" value="ShKT_dom"/>
</dbReference>
<dbReference type="PROSITE" id="PS51670">
    <property type="entry name" value="SHKT"/>
    <property type="match status" value="2"/>
</dbReference>
<dbReference type="SUPFAM" id="SSF53187">
    <property type="entry name" value="Zn-dependent exopeptidases"/>
    <property type="match status" value="1"/>
</dbReference>
<name>A0AAF5DFV7_STRER</name>
<evidence type="ECO:0000256" key="7">
    <source>
        <dbReference type="ARBA" id="ARBA00029656"/>
    </source>
</evidence>
<feature type="active site" evidence="8">
    <location>
        <position position="849"/>
    </location>
</feature>
<evidence type="ECO:0000256" key="12">
    <source>
        <dbReference type="SAM" id="MobiDB-lite"/>
    </source>
</evidence>
<dbReference type="Gene3D" id="1.10.10.1940">
    <property type="match status" value="2"/>
</dbReference>
<feature type="domain" description="ShKT" evidence="13">
    <location>
        <begin position="1322"/>
        <end position="1356"/>
    </location>
</feature>
<dbReference type="Proteomes" id="UP000035681">
    <property type="component" value="Unplaced"/>
</dbReference>
<dbReference type="GO" id="GO:0051015">
    <property type="term" value="F:actin filament binding"/>
    <property type="evidence" value="ECO:0007669"/>
    <property type="project" value="InterPro"/>
</dbReference>
<evidence type="ECO:0000256" key="9">
    <source>
        <dbReference type="PIRSR" id="PIRSR610159-2"/>
    </source>
</evidence>
<organism evidence="14 15">
    <name type="scientific">Strongyloides stercoralis</name>
    <name type="common">Threadworm</name>
    <dbReference type="NCBI Taxonomy" id="6248"/>
    <lineage>
        <taxon>Eukaryota</taxon>
        <taxon>Metazoa</taxon>
        <taxon>Ecdysozoa</taxon>
        <taxon>Nematoda</taxon>
        <taxon>Chromadorea</taxon>
        <taxon>Rhabditida</taxon>
        <taxon>Tylenchina</taxon>
        <taxon>Panagrolaimomorpha</taxon>
        <taxon>Strongyloidoidea</taxon>
        <taxon>Strongyloididae</taxon>
        <taxon>Strongyloides</taxon>
    </lineage>
</organism>
<sequence>GTKMNLDNGTLDNTIGTTFDPQNLEIKTKSIEQTLVPLVTQITALVNFKENIISNGKPKSERAIRGALKVGSAVEAAIERFVAVGETIADENPDIQPEMYDACREARYAGSSIANLNGSIFLENPSSGNSGAVDKAVLVKAARQLLSSVTRVLLLADRVLVKHILRAEDKVAFSLTKLENCSNFTEFVKIFTEFGGEMVDLAHRSGDRQNDLKSDKRRAQMACARTSLERLTMLLLTASKTLLRHPDDQGAKQCRDGVFHNLRLNLQLIGLCVTDGVIPYDISRYYTPLSFPSNEPLDIGLQLTASVTIKQLNEMLEMVRLTGSTNVGIRERLIGALDQLCEMTQDFTDSPITPHHQREQILDYLEECRFEMSNLIVPTSIDDNEGFCNDNVEVSVERLNRRLGDLKKQLQTVALEQVASIFRENEDHNILTSIKACSVSGDIDGVEKFLLKFRNHTEHVQDVCRLLHHVSLTDSLHVYSGQTERTLRALSPLTLFAGRTLCIHPSSRIARENLEVFCDTWAQNISDLSRLAREFDTVVSGRVAAEKQAYMSLPRPGKHGTTTKPSKPITLDVEDQQKIAKVGLEMKLLTSEVDAEAEKWDEYAENDIVKRAKAMSSMAYNMYLFTRGDGPLKTTHDLFTQAEFFAEQANKMYKTVKEFHYEVPGSPEKSDLMSVLERIPLHCQQLQVLVKSPTVGKSATFGKVDSVIQETKNLMNEIAKLVTSCFVCATKFEIEFRGTGSTRSTANEGDSSHHRMSRESTLWRRTPSTRRTAPPSNIHHHSSHDLQSTTASEKYQKINEARDFFFKLGKELGYQTWEHECVKGKPIIGLTLPGADINLKAILLYSHTDVVPTSKSNWKYDPYEGVKEDNGDIYGRGTQDMKCVGIQYIEALRKLHQKGIKRFQRTIHLIFGPDEEIGGNDGMKKFVKTEEFKKLNIGFALDEGLATEDEIFKVFYGERCPWWVKFICHGSPGHGSRFIENTATEKLQYILNKALAFRASEKAKLENDSNKNLGDVSTLNVTIINGGVQTNCLPVNFEMTMDMRINPNYNFNEIEEMINSWSKEAGKDVEIQYLEKNYPPSKAIFDRNNKFINTFATTLESMGCKYVTEIFTGATDSRYIRETGIQSIGFSPINKTPILLHEHNEYLNENVFLKDTNTCTDVADCTQGTTCIRDVIRAFDGKTDSFCIKQCTIGQETEQCGMGETCETVQDITNTNVLSCVKSAECIVDNYCLIFNPNKPICNLYTLKCVEQNFPITPSTTTKIITTTTPCTDLVSGGQYDCKSHLQYCKNPVWLDLMKSKCAKTCGYCGITSENSFTSSTCNDASPKCSSLKYLCKNSIYRDLMKKTCPKTCEYC</sequence>
<dbReference type="GO" id="GO:0071944">
    <property type="term" value="C:cell periphery"/>
    <property type="evidence" value="ECO:0007669"/>
    <property type="project" value="UniProtKB-ARBA"/>
</dbReference>
<evidence type="ECO:0000313" key="15">
    <source>
        <dbReference type="WBParaSite" id="TCONS_00010915.p1"/>
    </source>
</evidence>
<evidence type="ECO:0000256" key="11">
    <source>
        <dbReference type="SAM" id="Coils"/>
    </source>
</evidence>
<evidence type="ECO:0000256" key="1">
    <source>
        <dbReference type="ARBA" id="ARBA00004496"/>
    </source>
</evidence>
<feature type="binding site" evidence="9">
    <location>
        <position position="847"/>
    </location>
    <ligand>
        <name>Zn(2+)</name>
        <dbReference type="ChEBI" id="CHEBI:29105"/>
        <label>1</label>
    </ligand>
</feature>
<accession>A0AAF5DFV7</accession>
<dbReference type="PRINTS" id="PR00805">
    <property type="entry name" value="ALPHACATENIN"/>
</dbReference>
<feature type="domain" description="ShKT" evidence="13">
    <location>
        <begin position="1271"/>
        <end position="1309"/>
    </location>
</feature>
<dbReference type="Gene3D" id="1.20.120.230">
    <property type="entry name" value="Alpha-catenin/vinculin-like"/>
    <property type="match status" value="4"/>
</dbReference>
<dbReference type="SMART" id="SM00254">
    <property type="entry name" value="ShKT"/>
    <property type="match status" value="2"/>
</dbReference>
<keyword evidence="5" id="KW-0963">Cytoplasm</keyword>
<comment type="subcellular location">
    <subcellularLocation>
        <location evidence="1">Cytoplasm</location>
    </subcellularLocation>
</comment>
<dbReference type="InterPro" id="IPR002933">
    <property type="entry name" value="Peptidase_M20"/>
</dbReference>
<dbReference type="FunFam" id="3.30.70.360:FF:000005">
    <property type="entry name" value="Putative Aminoacylase-1"/>
    <property type="match status" value="1"/>
</dbReference>
<feature type="binding site" evidence="9">
    <location>
        <position position="1141"/>
    </location>
    <ligand>
        <name>Zn(2+)</name>
        <dbReference type="ChEBI" id="CHEBI:29105"/>
        <label>2</label>
    </ligand>
</feature>
<evidence type="ECO:0000256" key="8">
    <source>
        <dbReference type="PIRSR" id="PIRSR610159-1"/>
    </source>
</evidence>
<dbReference type="NCBIfam" id="TIGR01880">
    <property type="entry name" value="Ac-peptdase-euk"/>
    <property type="match status" value="1"/>
</dbReference>
<dbReference type="Gene3D" id="1.10.150.900">
    <property type="match status" value="1"/>
</dbReference>
<comment type="similarity">
    <text evidence="3">Belongs to the vinculin/alpha-catenin family.</text>
</comment>
<dbReference type="GO" id="GO:0004046">
    <property type="term" value="F:aminoacylase activity"/>
    <property type="evidence" value="ECO:0007669"/>
    <property type="project" value="UniProtKB-EC"/>
</dbReference>
<reference evidence="15" key="1">
    <citation type="submission" date="2024-02" db="UniProtKB">
        <authorList>
            <consortium name="WormBaseParasite"/>
        </authorList>
    </citation>
    <scope>IDENTIFICATION</scope>
</reference>